<dbReference type="Proteomes" id="UP000003704">
    <property type="component" value="Unassembled WGS sequence"/>
</dbReference>
<evidence type="ECO:0000259" key="10">
    <source>
        <dbReference type="PROSITE" id="PS51779"/>
    </source>
</evidence>
<dbReference type="AlphaFoldDB" id="I8T5W5"/>
<dbReference type="PATRIC" id="fig|1172194.4.peg.2835"/>
<keyword evidence="3" id="KW-0813">Transport</keyword>
<dbReference type="PANTHER" id="PTHR34597:SF1">
    <property type="entry name" value="HEME_HEMOPEXIN TRANSPORTER PROTEIN HUXB"/>
    <property type="match status" value="1"/>
</dbReference>
<dbReference type="InterPro" id="IPR013686">
    <property type="entry name" value="Polypept-transport_assoc_ShlB"/>
</dbReference>
<dbReference type="Pfam" id="PF08479">
    <property type="entry name" value="POTRA_2"/>
    <property type="match status" value="1"/>
</dbReference>
<keyword evidence="7" id="KW-0472">Membrane</keyword>
<evidence type="ECO:0000256" key="7">
    <source>
        <dbReference type="ARBA" id="ARBA00023136"/>
    </source>
</evidence>
<dbReference type="Gene3D" id="2.40.160.50">
    <property type="entry name" value="membrane protein fhac: a member of the omp85/tpsb transporter family"/>
    <property type="match status" value="1"/>
</dbReference>
<feature type="domain" description="POTRA" evidence="10">
    <location>
        <begin position="48"/>
        <end position="123"/>
    </location>
</feature>
<dbReference type="OrthoDB" id="572300at2"/>
<dbReference type="GO" id="GO:0009279">
    <property type="term" value="C:cell outer membrane"/>
    <property type="evidence" value="ECO:0007669"/>
    <property type="project" value="UniProtKB-SubCell"/>
</dbReference>
<feature type="signal peptide" evidence="9">
    <location>
        <begin position="1"/>
        <end position="25"/>
    </location>
</feature>
<dbReference type="Pfam" id="PF03865">
    <property type="entry name" value="ShlB"/>
    <property type="match status" value="1"/>
</dbReference>
<comment type="subcellular location">
    <subcellularLocation>
        <location evidence="1">Cell outer membrane</location>
    </subcellularLocation>
</comment>
<evidence type="ECO:0000313" key="11">
    <source>
        <dbReference type="EMBL" id="EIT69345.1"/>
    </source>
</evidence>
<gene>
    <name evidence="11" type="ORF">WQQ_29270</name>
</gene>
<accession>I8T5W5</accession>
<dbReference type="InterPro" id="IPR051544">
    <property type="entry name" value="TPS_OM_transporter"/>
</dbReference>
<proteinExistence type="inferred from homology"/>
<evidence type="ECO:0000313" key="12">
    <source>
        <dbReference type="Proteomes" id="UP000003704"/>
    </source>
</evidence>
<dbReference type="GO" id="GO:0008320">
    <property type="term" value="F:protein transmembrane transporter activity"/>
    <property type="evidence" value="ECO:0007669"/>
    <property type="project" value="TreeGrafter"/>
</dbReference>
<comment type="caution">
    <text evidence="11">The sequence shown here is derived from an EMBL/GenBank/DDBJ whole genome shotgun (WGS) entry which is preliminary data.</text>
</comment>
<keyword evidence="12" id="KW-1185">Reference proteome</keyword>
<dbReference type="GO" id="GO:0098046">
    <property type="term" value="C:type V protein secretion system complex"/>
    <property type="evidence" value="ECO:0007669"/>
    <property type="project" value="TreeGrafter"/>
</dbReference>
<evidence type="ECO:0000256" key="8">
    <source>
        <dbReference type="ARBA" id="ARBA00023237"/>
    </source>
</evidence>
<keyword evidence="5" id="KW-0812">Transmembrane</keyword>
<feature type="chain" id="PRO_5003714011" description="POTRA domain-containing protein" evidence="9">
    <location>
        <begin position="26"/>
        <end position="540"/>
    </location>
</feature>
<evidence type="ECO:0000256" key="3">
    <source>
        <dbReference type="ARBA" id="ARBA00022448"/>
    </source>
</evidence>
<organism evidence="11 12">
    <name type="scientific">Hydrocarboniphaga effusa AP103</name>
    <dbReference type="NCBI Taxonomy" id="1172194"/>
    <lineage>
        <taxon>Bacteria</taxon>
        <taxon>Pseudomonadati</taxon>
        <taxon>Pseudomonadota</taxon>
        <taxon>Gammaproteobacteria</taxon>
        <taxon>Nevskiales</taxon>
        <taxon>Nevskiaceae</taxon>
        <taxon>Hydrocarboniphaga</taxon>
    </lineage>
</organism>
<evidence type="ECO:0000256" key="2">
    <source>
        <dbReference type="ARBA" id="ARBA00009055"/>
    </source>
</evidence>
<dbReference type="InterPro" id="IPR034746">
    <property type="entry name" value="POTRA"/>
</dbReference>
<evidence type="ECO:0000256" key="6">
    <source>
        <dbReference type="ARBA" id="ARBA00022927"/>
    </source>
</evidence>
<dbReference type="Gene3D" id="3.10.20.310">
    <property type="entry name" value="membrane protein fhac"/>
    <property type="match status" value="1"/>
</dbReference>
<dbReference type="GO" id="GO:0046819">
    <property type="term" value="P:protein secretion by the type V secretion system"/>
    <property type="evidence" value="ECO:0007669"/>
    <property type="project" value="TreeGrafter"/>
</dbReference>
<dbReference type="EMBL" id="AKGD01000002">
    <property type="protein sequence ID" value="EIT69345.1"/>
    <property type="molecule type" value="Genomic_DNA"/>
</dbReference>
<dbReference type="RefSeq" id="WP_007185868.1">
    <property type="nucleotide sequence ID" value="NZ_AKGD01000002.1"/>
</dbReference>
<comment type="similarity">
    <text evidence="2">Belongs to the TPS (TC 1.B.20) family.</text>
</comment>
<reference evidence="11 12" key="1">
    <citation type="journal article" date="2012" name="J. Bacteriol.">
        <title>Genome Sequence of n-Alkane-Degrading Hydrocarboniphaga effusa Strain AP103T (ATCC BAA-332T).</title>
        <authorList>
            <person name="Chang H.K."/>
            <person name="Zylstra G.J."/>
            <person name="Chae J.C."/>
        </authorList>
    </citation>
    <scope>NUCLEOTIDE SEQUENCE [LARGE SCALE GENOMIC DNA]</scope>
    <source>
        <strain evidence="11 12">AP103</strain>
    </source>
</reference>
<evidence type="ECO:0000256" key="5">
    <source>
        <dbReference type="ARBA" id="ARBA00022692"/>
    </source>
</evidence>
<dbReference type="PANTHER" id="PTHR34597">
    <property type="entry name" value="SLR1661 PROTEIN"/>
    <property type="match status" value="1"/>
</dbReference>
<dbReference type="STRING" id="1172194.WQQ_29270"/>
<dbReference type="PROSITE" id="PS51779">
    <property type="entry name" value="POTRA"/>
    <property type="match status" value="1"/>
</dbReference>
<protein>
    <recommendedName>
        <fullName evidence="10">POTRA domain-containing protein</fullName>
    </recommendedName>
</protein>
<name>I8T5W5_9GAMM</name>
<keyword evidence="4" id="KW-1134">Transmembrane beta strand</keyword>
<dbReference type="InterPro" id="IPR005565">
    <property type="entry name" value="Hemolysn_activator_HlyB_C"/>
</dbReference>
<evidence type="ECO:0000256" key="1">
    <source>
        <dbReference type="ARBA" id="ARBA00004442"/>
    </source>
</evidence>
<keyword evidence="8" id="KW-0998">Cell outer membrane</keyword>
<keyword evidence="6" id="KW-0653">Protein transport</keyword>
<keyword evidence="9" id="KW-0732">Signal</keyword>
<sequence length="540" mass="58673">MKVSRTLILIAAGVGGLAVIAPASAQEPSPGPMNAGDPTASVAGPTRVVIQNVRFVGVTAVNPGALRWLLHDQFNKPLSYDDLQAMAEKVTRYYRKNAYFLARAALPVQDLSSGILEIHVTEGRVGKVSVRIAEDAPVSESRVQAMLEPLRSQSVLNNRVYERTMLLISDLPGVRANATLEEGSESGTTDIKVEISAKKRWQVAVDADNDGTKATGRERAGVTARWGSPSGNGDNLDVRVQASSDASLAFGRIAYELPVGYDGWRAGAGIAHVQYDLGGQYSVLDAEGKADVANLFATYPIHRSRNENALLRLNVEYKSLNDDIKLVGLESRKHLINVSAATNYEARDAWGGGGFNSHAMSATWGRLTIEDDITRYFDQSAFGRQTEGNYLKLNFQLSRLQYLFARNNLFLGVAGQVASKNLDPAEQLNIGGAGTVRAYANSELLADTGIVANLEWRIGLTRQFTLFPYYDLGHGSVFERVAGANDGGRTISGYGVGLTWSQIGNFFITTSVAWRDKGEPPLAEGSDHEPRWLFQLQKSF</sequence>
<evidence type="ECO:0000256" key="4">
    <source>
        <dbReference type="ARBA" id="ARBA00022452"/>
    </source>
</evidence>
<evidence type="ECO:0000256" key="9">
    <source>
        <dbReference type="SAM" id="SignalP"/>
    </source>
</evidence>